<dbReference type="PANTHER" id="PTHR46423:SF1">
    <property type="entry name" value="RNA POLYMERASE II-ASSOCIATED PROTEIN 3"/>
    <property type="match status" value="1"/>
</dbReference>
<dbReference type="InterPro" id="IPR025986">
    <property type="entry name" value="RPAP3-like_C"/>
</dbReference>
<dbReference type="Pfam" id="PF13877">
    <property type="entry name" value="RPAP3_C"/>
    <property type="match status" value="1"/>
</dbReference>
<evidence type="ECO:0000256" key="5">
    <source>
        <dbReference type="PROSITE-ProRule" id="PRU00339"/>
    </source>
</evidence>
<dbReference type="AlphaFoldDB" id="A0A1Y3ANN9"/>
<protein>
    <recommendedName>
        <fullName evidence="4">RNA polymerase II-associated protein 3</fullName>
    </recommendedName>
</protein>
<comment type="similarity">
    <text evidence="3">Belongs to the RPAP3 family.</text>
</comment>
<reference evidence="7 8" key="1">
    <citation type="submission" date="2017-03" db="EMBL/GenBank/DDBJ databases">
        <title>Genome Survey of Euroglyphus maynei.</title>
        <authorList>
            <person name="Arlian L.G."/>
            <person name="Morgan M.S."/>
            <person name="Rider S.D."/>
        </authorList>
    </citation>
    <scope>NUCLEOTIDE SEQUENCE [LARGE SCALE GENOMIC DNA]</scope>
    <source>
        <strain evidence="7">Arlian Lab</strain>
        <tissue evidence="7">Whole body</tissue>
    </source>
</reference>
<dbReference type="OrthoDB" id="2942533at2759"/>
<dbReference type="InterPro" id="IPR011990">
    <property type="entry name" value="TPR-like_helical_dom_sf"/>
</dbReference>
<evidence type="ECO:0000259" key="6">
    <source>
        <dbReference type="Pfam" id="PF13877"/>
    </source>
</evidence>
<keyword evidence="1" id="KW-0677">Repeat</keyword>
<evidence type="ECO:0000313" key="8">
    <source>
        <dbReference type="Proteomes" id="UP000194236"/>
    </source>
</evidence>
<dbReference type="PANTHER" id="PTHR46423">
    <property type="entry name" value="RNA POLYMERASE II-ASSOCIATED PROTEIN 3"/>
    <property type="match status" value="1"/>
</dbReference>
<proteinExistence type="inferred from homology"/>
<comment type="caution">
    <text evidence="7">The sequence shown here is derived from an EMBL/GenBank/DDBJ whole genome shotgun (WGS) entry which is preliminary data.</text>
</comment>
<dbReference type="SMART" id="SM00028">
    <property type="entry name" value="TPR"/>
    <property type="match status" value="2"/>
</dbReference>
<dbReference type="InterPro" id="IPR019734">
    <property type="entry name" value="TPR_rpt"/>
</dbReference>
<feature type="domain" description="RNA-polymerase II-associated protein 3-like C-terminal" evidence="6">
    <location>
        <begin position="161"/>
        <end position="247"/>
    </location>
</feature>
<gene>
    <name evidence="7" type="ORF">BLA29_003624</name>
</gene>
<dbReference type="PROSITE" id="PS50005">
    <property type="entry name" value="TPR"/>
    <property type="match status" value="1"/>
</dbReference>
<dbReference type="InterPro" id="IPR051966">
    <property type="entry name" value="RPAP3"/>
</dbReference>
<dbReference type="GO" id="GO:0101031">
    <property type="term" value="C:protein folding chaperone complex"/>
    <property type="evidence" value="ECO:0007669"/>
    <property type="project" value="TreeGrafter"/>
</dbReference>
<feature type="repeat" description="TPR" evidence="5">
    <location>
        <begin position="56"/>
        <end position="89"/>
    </location>
</feature>
<dbReference type="SUPFAM" id="SSF48452">
    <property type="entry name" value="TPR-like"/>
    <property type="match status" value="1"/>
</dbReference>
<keyword evidence="2 5" id="KW-0802">TPR repeat</keyword>
<evidence type="ECO:0000256" key="2">
    <source>
        <dbReference type="ARBA" id="ARBA00022803"/>
    </source>
</evidence>
<dbReference type="Pfam" id="PF13181">
    <property type="entry name" value="TPR_8"/>
    <property type="match status" value="1"/>
</dbReference>
<dbReference type="EMBL" id="MUJZ01071649">
    <property type="protein sequence ID" value="OTF69213.1"/>
    <property type="molecule type" value="Genomic_DNA"/>
</dbReference>
<evidence type="ECO:0000256" key="4">
    <source>
        <dbReference type="ARBA" id="ARBA00040133"/>
    </source>
</evidence>
<organism evidence="7 8">
    <name type="scientific">Euroglyphus maynei</name>
    <name type="common">Mayne's house dust mite</name>
    <dbReference type="NCBI Taxonomy" id="6958"/>
    <lineage>
        <taxon>Eukaryota</taxon>
        <taxon>Metazoa</taxon>
        <taxon>Ecdysozoa</taxon>
        <taxon>Arthropoda</taxon>
        <taxon>Chelicerata</taxon>
        <taxon>Arachnida</taxon>
        <taxon>Acari</taxon>
        <taxon>Acariformes</taxon>
        <taxon>Sarcoptiformes</taxon>
        <taxon>Astigmata</taxon>
        <taxon>Psoroptidia</taxon>
        <taxon>Analgoidea</taxon>
        <taxon>Pyroglyphidae</taxon>
        <taxon>Pyroglyphinae</taxon>
        <taxon>Euroglyphus</taxon>
    </lineage>
</organism>
<sequence>MNTFQKAIVFYSNAIEMDPSNPVLYSNRAFAYIKIEDYLHAEHDCDKAIELDSKLAKVFYRRGLARKNLYRYRSALQDFHEAIILSPENPDIKKEIDITSQIIDSKQPIRLKPIMIHDENLRSKMPLIDIPIHIENDLSDDDDAISKHLKNQIRELMPKQKPKNFVEFDRFWRELKWSDLKQEYLSTIDIDGYRKIFQYPFESLLLFDVLDTLSQLSNHSFVFKILDEAILLMPRFDLSFSFLSEKESNSK</sequence>
<evidence type="ECO:0000256" key="3">
    <source>
        <dbReference type="ARBA" id="ARBA00038275"/>
    </source>
</evidence>
<dbReference type="Proteomes" id="UP000194236">
    <property type="component" value="Unassembled WGS sequence"/>
</dbReference>
<accession>A0A1Y3ANN9</accession>
<keyword evidence="7" id="KW-0346">Stress response</keyword>
<keyword evidence="8" id="KW-1185">Reference proteome</keyword>
<dbReference type="Gene3D" id="1.25.40.10">
    <property type="entry name" value="Tetratricopeptide repeat domain"/>
    <property type="match status" value="1"/>
</dbReference>
<name>A0A1Y3ANN9_EURMA</name>
<evidence type="ECO:0000256" key="1">
    <source>
        <dbReference type="ARBA" id="ARBA00022737"/>
    </source>
</evidence>
<evidence type="ECO:0000313" key="7">
    <source>
        <dbReference type="EMBL" id="OTF69213.1"/>
    </source>
</evidence>